<evidence type="ECO:0000313" key="3">
    <source>
        <dbReference type="Proteomes" id="UP000502823"/>
    </source>
</evidence>
<feature type="compositionally biased region" description="Polar residues" evidence="1">
    <location>
        <begin position="397"/>
        <end position="412"/>
    </location>
</feature>
<reference evidence="3" key="1">
    <citation type="submission" date="2020-01" db="EMBL/GenBank/DDBJ databases">
        <title>Draft genome sequence of the Termite Coptotermes fromosanus.</title>
        <authorList>
            <person name="Itakura S."/>
            <person name="Yosikawa Y."/>
            <person name="Umezawa K."/>
        </authorList>
    </citation>
    <scope>NUCLEOTIDE SEQUENCE [LARGE SCALE GENOMIC DNA]</scope>
</reference>
<feature type="compositionally biased region" description="Low complexity" evidence="1">
    <location>
        <begin position="268"/>
        <end position="285"/>
    </location>
</feature>
<feature type="region of interest" description="Disordered" evidence="1">
    <location>
        <begin position="209"/>
        <end position="288"/>
    </location>
</feature>
<sequence length="543" mass="57804">MRRASYTPLSTQAPAEPLIVVEETSGTDEEEPQNREPSPQLLLQTELLSPYRDMRKRSLPTPACTSGITASQVRRLSEHGTEGRTAASMREAAFLATLSSAPGPASGGRRHSVVTISRAPPPSVLFGRGRRESIAAFPASSMQATRVLANRRDSTSSIPRPPSTSGSTSGSQFNLQLDIMDDIAEIKAARKVRLKMWKTPSHERVCEVQPMDSTAGTSASTTRYHQVAPGPSGKSDTGEVTPISRRYSDFVPTQPAQHPKRRASEQVPPSNSASMAAPPKPSSSAGIVCSNTDLMSILSSLASSAQEINKDPEVETPTRIPASTKVEPSQQLQKDNSRSVSADQKRGRLKNIRSKSFDVSMLLGTIAKQKQETGRFSIAGPASWFVKRHQPKKTDSPKVQSSAVVSLSQNKPKVSVVQSSDSSSVNPSTLGQQKTSPSKTSAQPENKVVWDEESGSVVDAEVLGSAIEVFLASRGSGNDSPGSKSPQKSKVSPTKNNGKTASGSAGPGKSSWFSKNKDAADEAGTSDTCDTSLCSTLKDLFVK</sequence>
<feature type="compositionally biased region" description="Polar residues" evidence="1">
    <location>
        <begin position="211"/>
        <end position="224"/>
    </location>
</feature>
<keyword evidence="3" id="KW-1185">Reference proteome</keyword>
<feature type="region of interest" description="Disordered" evidence="1">
    <location>
        <begin position="1"/>
        <end position="86"/>
    </location>
</feature>
<evidence type="ECO:0000313" key="2">
    <source>
        <dbReference type="EMBL" id="GFG40574.1"/>
    </source>
</evidence>
<dbReference type="EMBL" id="BLKM01002298">
    <property type="protein sequence ID" value="GFG40574.1"/>
    <property type="molecule type" value="Genomic_DNA"/>
</dbReference>
<feature type="region of interest" description="Disordered" evidence="1">
    <location>
        <begin position="387"/>
        <end position="453"/>
    </location>
</feature>
<accession>A0A6L2Q852</accession>
<feature type="compositionally biased region" description="Polar residues" evidence="1">
    <location>
        <begin position="326"/>
        <end position="342"/>
    </location>
</feature>
<feature type="compositionally biased region" description="Low complexity" evidence="1">
    <location>
        <begin position="414"/>
        <end position="428"/>
    </location>
</feature>
<gene>
    <name evidence="2" type="ORF">Cfor_04496</name>
</gene>
<evidence type="ECO:0000256" key="1">
    <source>
        <dbReference type="SAM" id="MobiDB-lite"/>
    </source>
</evidence>
<feature type="region of interest" description="Disordered" evidence="1">
    <location>
        <begin position="473"/>
        <end position="531"/>
    </location>
</feature>
<name>A0A6L2Q852_COPFO</name>
<feature type="region of interest" description="Disordered" evidence="1">
    <location>
        <begin position="148"/>
        <end position="173"/>
    </location>
</feature>
<dbReference type="AlphaFoldDB" id="A0A6L2Q852"/>
<proteinExistence type="predicted"/>
<comment type="caution">
    <text evidence="2">The sequence shown here is derived from an EMBL/GenBank/DDBJ whole genome shotgun (WGS) entry which is preliminary data.</text>
</comment>
<protein>
    <submittedName>
        <fullName evidence="2">Uncharacterized protein</fullName>
    </submittedName>
</protein>
<dbReference type="Proteomes" id="UP000502823">
    <property type="component" value="Unassembled WGS sequence"/>
</dbReference>
<organism evidence="2 3">
    <name type="scientific">Coptotermes formosanus</name>
    <name type="common">Formosan subterranean termite</name>
    <dbReference type="NCBI Taxonomy" id="36987"/>
    <lineage>
        <taxon>Eukaryota</taxon>
        <taxon>Metazoa</taxon>
        <taxon>Ecdysozoa</taxon>
        <taxon>Arthropoda</taxon>
        <taxon>Hexapoda</taxon>
        <taxon>Insecta</taxon>
        <taxon>Pterygota</taxon>
        <taxon>Neoptera</taxon>
        <taxon>Polyneoptera</taxon>
        <taxon>Dictyoptera</taxon>
        <taxon>Blattodea</taxon>
        <taxon>Blattoidea</taxon>
        <taxon>Termitoidae</taxon>
        <taxon>Rhinotermitidae</taxon>
        <taxon>Coptotermes</taxon>
    </lineage>
</organism>
<feature type="compositionally biased region" description="Polar residues" evidence="1">
    <location>
        <begin position="63"/>
        <end position="74"/>
    </location>
</feature>
<dbReference type="InParanoid" id="A0A6L2Q852"/>
<feature type="compositionally biased region" description="Polar residues" evidence="1">
    <location>
        <begin position="475"/>
        <end position="503"/>
    </location>
</feature>
<dbReference type="OrthoDB" id="7424185at2759"/>
<feature type="region of interest" description="Disordered" evidence="1">
    <location>
        <begin position="308"/>
        <end position="353"/>
    </location>
</feature>
<feature type="compositionally biased region" description="Polar residues" evidence="1">
    <location>
        <begin position="35"/>
        <end position="47"/>
    </location>
</feature>
<feature type="compositionally biased region" description="Polar residues" evidence="1">
    <location>
        <begin position="429"/>
        <end position="444"/>
    </location>
</feature>
<feature type="compositionally biased region" description="Low complexity" evidence="1">
    <location>
        <begin position="155"/>
        <end position="171"/>
    </location>
</feature>